<evidence type="ECO:0000259" key="1">
    <source>
        <dbReference type="Pfam" id="PF07727"/>
    </source>
</evidence>
<keyword evidence="2" id="KW-1185">Reference proteome</keyword>
<dbReference type="Proteomes" id="UP001515500">
    <property type="component" value="Chromosome 2"/>
</dbReference>
<reference evidence="3" key="1">
    <citation type="submission" date="2025-08" db="UniProtKB">
        <authorList>
            <consortium name="RefSeq"/>
        </authorList>
    </citation>
    <scope>IDENTIFICATION</scope>
</reference>
<name>A0AB40CB18_DIOCR</name>
<dbReference type="RefSeq" id="XP_039137089.1">
    <property type="nucleotide sequence ID" value="XM_039281155.1"/>
</dbReference>
<dbReference type="InterPro" id="IPR043502">
    <property type="entry name" value="DNA/RNA_pol_sf"/>
</dbReference>
<dbReference type="CDD" id="cd09272">
    <property type="entry name" value="RNase_HI_RT_Ty1"/>
    <property type="match status" value="1"/>
</dbReference>
<accession>A0AB40CB18</accession>
<dbReference type="PANTHER" id="PTHR11439:SF489">
    <property type="entry name" value="RNA-DIRECTED DNA POLYMERASE"/>
    <property type="match status" value="1"/>
</dbReference>
<protein>
    <submittedName>
        <fullName evidence="3">Uncharacterized mitochondrial protein AtMg00810-like</fullName>
    </submittedName>
</protein>
<feature type="domain" description="Reverse transcriptase Ty1/copia-type" evidence="1">
    <location>
        <begin position="40"/>
        <end position="157"/>
    </location>
</feature>
<sequence>MQVDYDASLKNQTWELVPHYPSHNIVACRWLYRIKKRPDGPRAWYNALKAYLLSMGFFKSESDSSLFIKHAYAITVYLLVYVDDIIVTGSDHVVVQQVISSLATHFSLKDLGPLDYFLRVEILRHSDCLFLSQSHYFSDILQDATMQNCNPAKTPMSSSAIYHVCDGYPPTDATKYRQVVGKLQYLSFTRPDISYSINKLSQFMHTPSALYWQAVKRVLQYLQGTIHHGLCLRKSDALNLVMFSDADWAGDINDRTSTSGYVQFLGHNPISRSFNKQTTIARFSTEAEYRAVASGLAKTT</sequence>
<proteinExistence type="predicted"/>
<dbReference type="AlphaFoldDB" id="A0AB40CB18"/>
<evidence type="ECO:0000313" key="2">
    <source>
        <dbReference type="Proteomes" id="UP001515500"/>
    </source>
</evidence>
<dbReference type="SUPFAM" id="SSF56672">
    <property type="entry name" value="DNA/RNA polymerases"/>
    <property type="match status" value="1"/>
</dbReference>
<organism evidence="2 3">
    <name type="scientific">Dioscorea cayennensis subsp. rotundata</name>
    <name type="common">White Guinea yam</name>
    <name type="synonym">Dioscorea rotundata</name>
    <dbReference type="NCBI Taxonomy" id="55577"/>
    <lineage>
        <taxon>Eukaryota</taxon>
        <taxon>Viridiplantae</taxon>
        <taxon>Streptophyta</taxon>
        <taxon>Embryophyta</taxon>
        <taxon>Tracheophyta</taxon>
        <taxon>Spermatophyta</taxon>
        <taxon>Magnoliopsida</taxon>
        <taxon>Liliopsida</taxon>
        <taxon>Dioscoreales</taxon>
        <taxon>Dioscoreaceae</taxon>
        <taxon>Dioscorea</taxon>
    </lineage>
</organism>
<dbReference type="Pfam" id="PF07727">
    <property type="entry name" value="RVT_2"/>
    <property type="match status" value="1"/>
</dbReference>
<dbReference type="PANTHER" id="PTHR11439">
    <property type="entry name" value="GAG-POL-RELATED RETROTRANSPOSON"/>
    <property type="match status" value="1"/>
</dbReference>
<evidence type="ECO:0000313" key="3">
    <source>
        <dbReference type="RefSeq" id="XP_039137089.1"/>
    </source>
</evidence>
<dbReference type="GeneID" id="120274610"/>
<dbReference type="InterPro" id="IPR013103">
    <property type="entry name" value="RVT_2"/>
</dbReference>
<gene>
    <name evidence="3" type="primary">LOC120274610</name>
</gene>